<evidence type="ECO:0000256" key="2">
    <source>
        <dbReference type="SAM" id="SignalP"/>
    </source>
</evidence>
<name>A0AAV9MW82_9EURO</name>
<keyword evidence="1" id="KW-0472">Membrane</keyword>
<evidence type="ECO:0008006" key="5">
    <source>
        <dbReference type="Google" id="ProtNLM"/>
    </source>
</evidence>
<sequence length="744" mass="83796">MNVFNMLLLLLVSAFYGIAAKAELISSTSLSLYSDEKALSPMPLENRGGWVNPEDLDPMPQCIAQQDQSVWLDAMTKCTSSRCTRRFTFICTHTQWLTQLSCLSSAFSPGLVRNYLPQCGRSVLAKIQLNNWISKYTGRTWLVDIGDADNLLPISPEFLKDGLTTVDVLNKAPTCLTSSDSASSMEAFEHIAASCGFTSSTEETGDIFRSWEYDQSLRSMIALEYETAGLYELTGHSVRHGNYLDKKCFCGAYELNPEEEPCSAPENIDLTRGRLWMNATCGPASLPRNWEDTVKTTGWRYIPIEDWGWPNWVADVPQHLIGLTGECLSDACEVDSQGYCDRIIPSFDRACFCHASNYESCGDQCQNFDNRIDYVNWLHDLCGDVQDWHGLPDNWRDLTEPTALELIPWQWTLKPFNNTSLDCTTHGESSEPGATCAATVWKFGSLALVNIATLFIAILTPGTRKSQDGRNHLRRSRPWYCTGIFMAALQISAIGLNALLTRSTPGYEDISAAQLILLWCTMPRLTSLTALIVDFTSRKRLTFSGIAAPLFADTILQALSSYYMFMTFNYGWEHKFYWGFIEKLKYSQSAQLMYAGAYLWHAAILVTVAVLLSLLNRDGNWMRDKKTCPRICEVRILEEAGLMSNQHGIHTSYGTITIDHKGNPVPKTALKELYTISMISMVFLWGFQWLFWIGFIGLALDEYVPLHGSEFEFANRPRFCPPNLLTLTAVWVVFSWVGILVRVA</sequence>
<comment type="caution">
    <text evidence="3">The sequence shown here is derived from an EMBL/GenBank/DDBJ whole genome shotgun (WGS) entry which is preliminary data.</text>
</comment>
<organism evidence="3 4">
    <name type="scientific">Exophiala bonariae</name>
    <dbReference type="NCBI Taxonomy" id="1690606"/>
    <lineage>
        <taxon>Eukaryota</taxon>
        <taxon>Fungi</taxon>
        <taxon>Dikarya</taxon>
        <taxon>Ascomycota</taxon>
        <taxon>Pezizomycotina</taxon>
        <taxon>Eurotiomycetes</taxon>
        <taxon>Chaetothyriomycetidae</taxon>
        <taxon>Chaetothyriales</taxon>
        <taxon>Herpotrichiellaceae</taxon>
        <taxon>Exophiala</taxon>
    </lineage>
</organism>
<feature type="transmembrane region" description="Helical" evidence="1">
    <location>
        <begin position="592"/>
        <end position="615"/>
    </location>
</feature>
<reference evidence="3 4" key="1">
    <citation type="submission" date="2023-08" db="EMBL/GenBank/DDBJ databases">
        <title>Black Yeasts Isolated from many extreme environments.</title>
        <authorList>
            <person name="Coleine C."/>
            <person name="Stajich J.E."/>
            <person name="Selbmann L."/>
        </authorList>
    </citation>
    <scope>NUCLEOTIDE SEQUENCE [LARGE SCALE GENOMIC DNA]</scope>
    <source>
        <strain evidence="3 4">CCFEE 5792</strain>
    </source>
</reference>
<dbReference type="EMBL" id="JAVRRD010000033">
    <property type="protein sequence ID" value="KAK5045970.1"/>
    <property type="molecule type" value="Genomic_DNA"/>
</dbReference>
<feature type="signal peptide" evidence="2">
    <location>
        <begin position="1"/>
        <end position="20"/>
    </location>
</feature>
<dbReference type="GeneID" id="89976919"/>
<protein>
    <recommendedName>
        <fullName evidence="5">Extracellular membrane protein CFEM domain-containing protein</fullName>
    </recommendedName>
</protein>
<feature type="transmembrane region" description="Helical" evidence="1">
    <location>
        <begin position="724"/>
        <end position="743"/>
    </location>
</feature>
<evidence type="ECO:0000256" key="1">
    <source>
        <dbReference type="SAM" id="Phobius"/>
    </source>
</evidence>
<evidence type="ECO:0000313" key="3">
    <source>
        <dbReference type="EMBL" id="KAK5045970.1"/>
    </source>
</evidence>
<dbReference type="Proteomes" id="UP001358417">
    <property type="component" value="Unassembled WGS sequence"/>
</dbReference>
<accession>A0AAV9MW82</accession>
<feature type="transmembrane region" description="Helical" evidence="1">
    <location>
        <begin position="479"/>
        <end position="500"/>
    </location>
</feature>
<feature type="transmembrane region" description="Helical" evidence="1">
    <location>
        <begin position="512"/>
        <end position="533"/>
    </location>
</feature>
<feature type="transmembrane region" description="Helical" evidence="1">
    <location>
        <begin position="440"/>
        <end position="459"/>
    </location>
</feature>
<dbReference type="RefSeq" id="XP_064701575.1">
    <property type="nucleotide sequence ID" value="XM_064852301.1"/>
</dbReference>
<dbReference type="AlphaFoldDB" id="A0AAV9MW82"/>
<evidence type="ECO:0000313" key="4">
    <source>
        <dbReference type="Proteomes" id="UP001358417"/>
    </source>
</evidence>
<feature type="transmembrane region" description="Helical" evidence="1">
    <location>
        <begin position="545"/>
        <end position="572"/>
    </location>
</feature>
<keyword evidence="4" id="KW-1185">Reference proteome</keyword>
<keyword evidence="2" id="KW-0732">Signal</keyword>
<feature type="transmembrane region" description="Helical" evidence="1">
    <location>
        <begin position="673"/>
        <end position="700"/>
    </location>
</feature>
<gene>
    <name evidence="3" type="ORF">LTR84_008756</name>
</gene>
<feature type="chain" id="PRO_5043664745" description="Extracellular membrane protein CFEM domain-containing protein" evidence="2">
    <location>
        <begin position="21"/>
        <end position="744"/>
    </location>
</feature>
<keyword evidence="1" id="KW-1133">Transmembrane helix</keyword>
<keyword evidence="1" id="KW-0812">Transmembrane</keyword>
<proteinExistence type="predicted"/>